<reference evidence="2 3" key="1">
    <citation type="submission" date="2008-04" db="EMBL/GenBank/DDBJ databases">
        <title>Complete sequence of chromosome of Natranaerobius thermophilus JW/NM-WN-LF.</title>
        <authorList>
            <consortium name="US DOE Joint Genome Institute"/>
            <person name="Copeland A."/>
            <person name="Lucas S."/>
            <person name="Lapidus A."/>
            <person name="Glavina del Rio T."/>
            <person name="Dalin E."/>
            <person name="Tice H."/>
            <person name="Bruce D."/>
            <person name="Goodwin L."/>
            <person name="Pitluck S."/>
            <person name="Chertkov O."/>
            <person name="Brettin T."/>
            <person name="Detter J.C."/>
            <person name="Han C."/>
            <person name="Kuske C.R."/>
            <person name="Schmutz J."/>
            <person name="Larimer F."/>
            <person name="Land M."/>
            <person name="Hauser L."/>
            <person name="Kyrpides N."/>
            <person name="Lykidis A."/>
            <person name="Mesbah N.M."/>
            <person name="Wiegel J."/>
        </authorList>
    </citation>
    <scope>NUCLEOTIDE SEQUENCE [LARGE SCALE GENOMIC DNA]</scope>
    <source>
        <strain evidence="3">ATCC BAA-1301 / DSM 18059 / JW/NM-WN-LF</strain>
    </source>
</reference>
<protein>
    <submittedName>
        <fullName evidence="2">Uncharacterized protein</fullName>
    </submittedName>
</protein>
<reference evidence="2 3" key="2">
    <citation type="journal article" date="2011" name="J. Bacteriol.">
        <title>Complete genome sequence of the anaerobic, halophilic alkalithermophile Natranaerobius thermophilus JW/NM-WN-LF.</title>
        <authorList>
            <person name="Zhao B."/>
            <person name="Mesbah N.M."/>
            <person name="Dalin E."/>
            <person name="Goodwin L."/>
            <person name="Nolan M."/>
            <person name="Pitluck S."/>
            <person name="Chertkov O."/>
            <person name="Brettin T.S."/>
            <person name="Han J."/>
            <person name="Larimer F.W."/>
            <person name="Land M.L."/>
            <person name="Hauser L."/>
            <person name="Kyrpides N."/>
            <person name="Wiegel J."/>
        </authorList>
    </citation>
    <scope>NUCLEOTIDE SEQUENCE [LARGE SCALE GENOMIC DNA]</scope>
    <source>
        <strain evidence="3">ATCC BAA-1301 / DSM 18059 / JW/NM-WN-LF</strain>
    </source>
</reference>
<dbReference type="AlphaFoldDB" id="B2A6L7"/>
<gene>
    <name evidence="2" type="ordered locus">Nther_1981</name>
</gene>
<feature type="transmembrane region" description="Helical" evidence="1">
    <location>
        <begin position="25"/>
        <end position="44"/>
    </location>
</feature>
<evidence type="ECO:0000256" key="1">
    <source>
        <dbReference type="SAM" id="Phobius"/>
    </source>
</evidence>
<accession>B2A6L7</accession>
<proteinExistence type="predicted"/>
<name>B2A6L7_NATTJ</name>
<organism evidence="2 3">
    <name type="scientific">Natranaerobius thermophilus (strain ATCC BAA-1301 / DSM 18059 / JW/NM-WN-LF)</name>
    <dbReference type="NCBI Taxonomy" id="457570"/>
    <lineage>
        <taxon>Bacteria</taxon>
        <taxon>Bacillati</taxon>
        <taxon>Bacillota</taxon>
        <taxon>Clostridia</taxon>
        <taxon>Natranaerobiales</taxon>
        <taxon>Natranaerobiaceae</taxon>
        <taxon>Natranaerobius</taxon>
    </lineage>
</organism>
<keyword evidence="1" id="KW-0472">Membrane</keyword>
<evidence type="ECO:0000313" key="2">
    <source>
        <dbReference type="EMBL" id="ACB85550.1"/>
    </source>
</evidence>
<dbReference type="KEGG" id="nth:Nther_1981"/>
<keyword evidence="3" id="KW-1185">Reference proteome</keyword>
<dbReference type="InParanoid" id="B2A6L7"/>
<keyword evidence="1" id="KW-0812">Transmembrane</keyword>
<feature type="transmembrane region" description="Helical" evidence="1">
    <location>
        <begin position="50"/>
        <end position="69"/>
    </location>
</feature>
<dbReference type="EMBL" id="CP001034">
    <property type="protein sequence ID" value="ACB85550.1"/>
    <property type="molecule type" value="Genomic_DNA"/>
</dbReference>
<dbReference type="Proteomes" id="UP000001683">
    <property type="component" value="Chromosome"/>
</dbReference>
<keyword evidence="1" id="KW-1133">Transmembrane helix</keyword>
<evidence type="ECO:0000313" key="3">
    <source>
        <dbReference type="Proteomes" id="UP000001683"/>
    </source>
</evidence>
<sequence length="73" mass="8424">MVTTFPLDGIKIDLKGFLENIPSDIKTGLAFFTLVLIALIFGNFPLWTWMVYGGNLFVFANIFIIRYFIMKKK</sequence>
<dbReference type="HOGENOM" id="CLU_2700919_0_0_9"/>
<dbReference type="STRING" id="457570.Nther_1981"/>